<evidence type="ECO:0000313" key="3">
    <source>
        <dbReference type="Proteomes" id="UP001157126"/>
    </source>
</evidence>
<dbReference type="Proteomes" id="UP001157126">
    <property type="component" value="Unassembled WGS sequence"/>
</dbReference>
<dbReference type="InterPro" id="IPR023346">
    <property type="entry name" value="Lysozyme-like_dom_sf"/>
</dbReference>
<dbReference type="RefSeq" id="WP_284304318.1">
    <property type="nucleotide sequence ID" value="NZ_BSUO01000001.1"/>
</dbReference>
<feature type="region of interest" description="Disordered" evidence="1">
    <location>
        <begin position="78"/>
        <end position="123"/>
    </location>
</feature>
<evidence type="ECO:0000313" key="2">
    <source>
        <dbReference type="EMBL" id="GMA40657.1"/>
    </source>
</evidence>
<protein>
    <recommendedName>
        <fullName evidence="4">Lytic transglycosylase domain-containing protein</fullName>
    </recommendedName>
</protein>
<reference evidence="3" key="1">
    <citation type="journal article" date="2019" name="Int. J. Syst. Evol. Microbiol.">
        <title>The Global Catalogue of Microorganisms (GCM) 10K type strain sequencing project: providing services to taxonomists for standard genome sequencing and annotation.</title>
        <authorList>
            <consortium name="The Broad Institute Genomics Platform"/>
            <consortium name="The Broad Institute Genome Sequencing Center for Infectious Disease"/>
            <person name="Wu L."/>
            <person name="Ma J."/>
        </authorList>
    </citation>
    <scope>NUCLEOTIDE SEQUENCE [LARGE SCALE GENOMIC DNA]</scope>
    <source>
        <strain evidence="3">NBRC 113072</strain>
    </source>
</reference>
<organism evidence="2 3">
    <name type="scientific">Mobilicoccus caccae</name>
    <dbReference type="NCBI Taxonomy" id="1859295"/>
    <lineage>
        <taxon>Bacteria</taxon>
        <taxon>Bacillati</taxon>
        <taxon>Actinomycetota</taxon>
        <taxon>Actinomycetes</taxon>
        <taxon>Micrococcales</taxon>
        <taxon>Dermatophilaceae</taxon>
        <taxon>Mobilicoccus</taxon>
    </lineage>
</organism>
<proteinExistence type="predicted"/>
<accession>A0ABQ6IV95</accession>
<sequence length="218" mass="22592">MLPASAQAAPGDGQVAAPSAAHRALSAPVAGVHLGSLTAAAGQPLSGLTLNVFATAPVVAQKAQAAQRAAEKRAVEKRAAEKKAAAKKKAAEKKAAAKKKAAAARADSGARASRSSARGGSPRDIARAMVADRGWSSEQFGCLDRLWTKESEWLTRATNPSSGAYGIPQSLPGSKMASAGADWRTNPATQIRWGLGYIADRYGSPCKAWSHSKANNWY</sequence>
<comment type="caution">
    <text evidence="2">The sequence shown here is derived from an EMBL/GenBank/DDBJ whole genome shotgun (WGS) entry which is preliminary data.</text>
</comment>
<dbReference type="SUPFAM" id="SSF53955">
    <property type="entry name" value="Lysozyme-like"/>
    <property type="match status" value="1"/>
</dbReference>
<name>A0ABQ6IV95_9MICO</name>
<feature type="compositionally biased region" description="Low complexity" evidence="1">
    <location>
        <begin position="103"/>
        <end position="120"/>
    </location>
</feature>
<keyword evidence="3" id="KW-1185">Reference proteome</keyword>
<dbReference type="EMBL" id="BSUO01000001">
    <property type="protein sequence ID" value="GMA40657.1"/>
    <property type="molecule type" value="Genomic_DNA"/>
</dbReference>
<feature type="compositionally biased region" description="Basic residues" evidence="1">
    <location>
        <begin position="85"/>
        <end position="102"/>
    </location>
</feature>
<evidence type="ECO:0008006" key="4">
    <source>
        <dbReference type="Google" id="ProtNLM"/>
    </source>
</evidence>
<gene>
    <name evidence="2" type="ORF">GCM10025883_27020</name>
</gene>
<evidence type="ECO:0000256" key="1">
    <source>
        <dbReference type="SAM" id="MobiDB-lite"/>
    </source>
</evidence>